<evidence type="ECO:0000256" key="3">
    <source>
        <dbReference type="ARBA" id="ARBA00022643"/>
    </source>
</evidence>
<feature type="active site" description="Proton acceptor" evidence="6">
    <location>
        <position position="301"/>
    </location>
</feature>
<evidence type="ECO:0000313" key="9">
    <source>
        <dbReference type="EMBL" id="EPY53302.1"/>
    </source>
</evidence>
<dbReference type="InterPro" id="IPR000262">
    <property type="entry name" value="FMN-dep_DH"/>
</dbReference>
<dbReference type="FunFam" id="3.20.20.70:FF:000132">
    <property type="entry name" value="FMN dependent dehydrogenase"/>
    <property type="match status" value="1"/>
</dbReference>
<keyword evidence="10" id="KW-1185">Reference proteome</keyword>
<dbReference type="InterPro" id="IPR008259">
    <property type="entry name" value="FMN_hydac_DH_AS"/>
</dbReference>
<evidence type="ECO:0000313" key="10">
    <source>
        <dbReference type="Proteomes" id="UP000015464"/>
    </source>
</evidence>
<feature type="binding site" evidence="7">
    <location>
        <position position="299"/>
    </location>
    <ligand>
        <name>FMN</name>
        <dbReference type="ChEBI" id="CHEBI:58210"/>
    </ligand>
</feature>
<feature type="binding site" evidence="7">
    <location>
        <position position="54"/>
    </location>
    <ligand>
        <name>glyoxylate</name>
        <dbReference type="ChEBI" id="CHEBI:36655"/>
    </ligand>
</feature>
<dbReference type="GO" id="GO:0010181">
    <property type="term" value="F:FMN binding"/>
    <property type="evidence" value="ECO:0007669"/>
    <property type="project" value="InterPro"/>
</dbReference>
<dbReference type="AlphaFoldDB" id="S9X835"/>
<dbReference type="GeneID" id="25038147"/>
<dbReference type="PANTHER" id="PTHR10578">
    <property type="entry name" value="S -2-HYDROXY-ACID OXIDASE-RELATED"/>
    <property type="match status" value="1"/>
</dbReference>
<feature type="binding site" evidence="7">
    <location>
        <position position="301"/>
    </location>
    <ligand>
        <name>glyoxylate</name>
        <dbReference type="ChEBI" id="CHEBI:36655"/>
    </ligand>
</feature>
<organism evidence="9 10">
    <name type="scientific">Schizosaccharomyces cryophilus (strain OY26 / ATCC MYA-4695 / CBS 11777 / NBRC 106824 / NRRL Y48691)</name>
    <name type="common">Fission yeast</name>
    <dbReference type="NCBI Taxonomy" id="653667"/>
    <lineage>
        <taxon>Eukaryota</taxon>
        <taxon>Fungi</taxon>
        <taxon>Dikarya</taxon>
        <taxon>Ascomycota</taxon>
        <taxon>Taphrinomycotina</taxon>
        <taxon>Schizosaccharomycetes</taxon>
        <taxon>Schizosaccharomycetales</taxon>
        <taxon>Schizosaccharomycetaceae</taxon>
        <taxon>Schizosaccharomyces</taxon>
    </lineage>
</organism>
<feature type="binding site" evidence="7">
    <location>
        <position position="188"/>
    </location>
    <ligand>
        <name>FMN</name>
        <dbReference type="ChEBI" id="CHEBI:58210"/>
    </ligand>
</feature>
<dbReference type="HOGENOM" id="CLU_020639_0_1_1"/>
<dbReference type="Pfam" id="PF01070">
    <property type="entry name" value="FMN_dh"/>
    <property type="match status" value="1"/>
</dbReference>
<feature type="binding site" evidence="7">
    <location>
        <position position="197"/>
    </location>
    <ligand>
        <name>glyoxylate</name>
        <dbReference type="ChEBI" id="CHEBI:36655"/>
    </ligand>
</feature>
<evidence type="ECO:0000256" key="5">
    <source>
        <dbReference type="ARBA" id="ARBA00024042"/>
    </source>
</evidence>
<evidence type="ECO:0000256" key="4">
    <source>
        <dbReference type="ARBA" id="ARBA00023002"/>
    </source>
</evidence>
<dbReference type="RefSeq" id="XP_013021548.1">
    <property type="nucleotide sequence ID" value="XM_013166094.1"/>
</dbReference>
<evidence type="ECO:0000259" key="8">
    <source>
        <dbReference type="PROSITE" id="PS51349"/>
    </source>
</evidence>
<dbReference type="PANTHER" id="PTHR10578:SF143">
    <property type="entry name" value="FMN-DEPENDENT ALPHA-HYDROXY ACID DEHYDROGENASE PB1A11.03"/>
    <property type="match status" value="1"/>
</dbReference>
<dbReference type="Proteomes" id="UP000015464">
    <property type="component" value="Unassembled WGS sequence"/>
</dbReference>
<dbReference type="eggNOG" id="KOG0538">
    <property type="taxonomic scope" value="Eukaryota"/>
</dbReference>
<keyword evidence="2 7" id="KW-0285">Flavoprotein</keyword>
<dbReference type="STRING" id="653667.S9X835"/>
<evidence type="ECO:0000256" key="7">
    <source>
        <dbReference type="PIRSR" id="PIRSR000138-2"/>
    </source>
</evidence>
<dbReference type="Gene3D" id="3.20.20.70">
    <property type="entry name" value="Aldolase class I"/>
    <property type="match status" value="1"/>
</dbReference>
<feature type="binding site" evidence="7">
    <location>
        <begin position="332"/>
        <end position="336"/>
    </location>
    <ligand>
        <name>FMN</name>
        <dbReference type="ChEBI" id="CHEBI:58210"/>
    </ligand>
</feature>
<feature type="binding site" evidence="7">
    <location>
        <position position="304"/>
    </location>
    <ligand>
        <name>glyoxylate</name>
        <dbReference type="ChEBI" id="CHEBI:36655"/>
    </ligand>
</feature>
<keyword evidence="4" id="KW-0560">Oxidoreductase</keyword>
<dbReference type="SUPFAM" id="SSF51395">
    <property type="entry name" value="FMN-linked oxidoreductases"/>
    <property type="match status" value="1"/>
</dbReference>
<feature type="domain" description="FMN hydroxy acid dehydrogenase" evidence="8">
    <location>
        <begin position="28"/>
        <end position="406"/>
    </location>
</feature>
<reference evidence="9 10" key="1">
    <citation type="journal article" date="2011" name="Science">
        <title>Comparative functional genomics of the fission yeasts.</title>
        <authorList>
            <person name="Rhind N."/>
            <person name="Chen Z."/>
            <person name="Yassour M."/>
            <person name="Thompson D.A."/>
            <person name="Haas B.J."/>
            <person name="Habib N."/>
            <person name="Wapinski I."/>
            <person name="Roy S."/>
            <person name="Lin M.F."/>
            <person name="Heiman D.I."/>
            <person name="Young S.K."/>
            <person name="Furuya K."/>
            <person name="Guo Y."/>
            <person name="Pidoux A."/>
            <person name="Chen H.M."/>
            <person name="Robbertse B."/>
            <person name="Goldberg J.M."/>
            <person name="Aoki K."/>
            <person name="Bayne E.H."/>
            <person name="Berlin A.M."/>
            <person name="Desjardins C.A."/>
            <person name="Dobbs E."/>
            <person name="Dukaj L."/>
            <person name="Fan L."/>
            <person name="FitzGerald M.G."/>
            <person name="French C."/>
            <person name="Gujja S."/>
            <person name="Hansen K."/>
            <person name="Keifenheim D."/>
            <person name="Levin J.Z."/>
            <person name="Mosher R.A."/>
            <person name="Mueller C.A."/>
            <person name="Pfiffner J."/>
            <person name="Priest M."/>
            <person name="Russ C."/>
            <person name="Smialowska A."/>
            <person name="Swoboda P."/>
            <person name="Sykes S.M."/>
            <person name="Vaughn M."/>
            <person name="Vengrova S."/>
            <person name="Yoder R."/>
            <person name="Zeng Q."/>
            <person name="Allshire R."/>
            <person name="Baulcombe D."/>
            <person name="Birren B.W."/>
            <person name="Brown W."/>
            <person name="Ekwall K."/>
            <person name="Kellis M."/>
            <person name="Leatherwood J."/>
            <person name="Levin H."/>
            <person name="Margalit H."/>
            <person name="Martienssen R."/>
            <person name="Nieduszynski C.A."/>
            <person name="Spatafora J.W."/>
            <person name="Friedman N."/>
            <person name="Dalgaard J.Z."/>
            <person name="Baumann P."/>
            <person name="Niki H."/>
            <person name="Regev A."/>
            <person name="Nusbaum C."/>
        </authorList>
    </citation>
    <scope>NUCLEOTIDE SEQUENCE [LARGE SCALE GENOMIC DNA]</scope>
    <source>
        <strain evidence="10">OY26 / ATCC MYA-4695 / CBS 11777 / NBRC 106824 / NRRL Y48691</strain>
    </source>
</reference>
<dbReference type="OMA" id="WFQLYWL"/>
<evidence type="ECO:0000256" key="2">
    <source>
        <dbReference type="ARBA" id="ARBA00022630"/>
    </source>
</evidence>
<feature type="binding site" evidence="7">
    <location>
        <begin position="107"/>
        <end position="109"/>
    </location>
    <ligand>
        <name>FMN</name>
        <dbReference type="ChEBI" id="CHEBI:58210"/>
    </ligand>
</feature>
<feature type="binding site" evidence="7">
    <location>
        <position position="277"/>
    </location>
    <ligand>
        <name>FMN</name>
        <dbReference type="ChEBI" id="CHEBI:58210"/>
    </ligand>
</feature>
<accession>S9X835</accession>
<dbReference type="InterPro" id="IPR037350">
    <property type="entry name" value="LMO_FMN"/>
</dbReference>
<dbReference type="OrthoDB" id="25826at2759"/>
<feature type="binding site" evidence="7">
    <location>
        <position position="160"/>
    </location>
    <ligand>
        <name>glyoxylate</name>
        <dbReference type="ChEBI" id="CHEBI:36655"/>
    </ligand>
</feature>
<dbReference type="EMBL" id="KE546988">
    <property type="protein sequence ID" value="EPY53302.1"/>
    <property type="molecule type" value="Genomic_DNA"/>
</dbReference>
<dbReference type="PROSITE" id="PS51349">
    <property type="entry name" value="FMN_HYDROXY_ACID_DH_2"/>
    <property type="match status" value="1"/>
</dbReference>
<comment type="cofactor">
    <cofactor evidence="1">
        <name>FMN</name>
        <dbReference type="ChEBI" id="CHEBI:58210"/>
    </cofactor>
</comment>
<sequence length="408" mass="45266">MYRNYSWYKATEPKTYESEIYDNGLKFERPSISVDPQSWEPLAIDRMSKDATGYIYGSAGTRETTDKNDKSYKKWSIIPRRLVKSGFPNLSTKVFGMDYSFPIALAPIGVQMIFNPEGERGSSRAATLEHVPYIISTASSLSFEEIAKSSGPGERWYQLYWPSNENNDITASLLKRAKDTGCKVLVVTLDTYILGWRPSDMDNGYDPFLKPDQVGVALGFSDPVFRKRFKEEHGVEVEQDLHKAAREFSSIIFPGISHDWEDLKFLREHWDGPIVLKGIMSVPDAKKAAEHGMQGIIVSNHGGRQQDGGVASLTMLPKIVDAVGDKLEILFDSGIRCGADIVKALALGAKMVLIGRPYAYGLAIAGTKGVSHVIRCLLGDLELTLHLSGVPSVSPKDLNRDLLLLEDN</sequence>
<dbReference type="PROSITE" id="PS00557">
    <property type="entry name" value="FMN_HYDROXY_ACID_DH_1"/>
    <property type="match status" value="1"/>
</dbReference>
<dbReference type="InterPro" id="IPR037396">
    <property type="entry name" value="FMN_HAD"/>
</dbReference>
<protein>
    <submittedName>
        <fullName evidence="9">Cytochrome b2</fullName>
    </submittedName>
</protein>
<dbReference type="InterPro" id="IPR012133">
    <property type="entry name" value="Alpha-hydoxy_acid_DH_FMN"/>
</dbReference>
<dbReference type="CDD" id="cd03332">
    <property type="entry name" value="LMO_FMN"/>
    <property type="match status" value="1"/>
</dbReference>
<dbReference type="GO" id="GO:0016491">
    <property type="term" value="F:oxidoreductase activity"/>
    <property type="evidence" value="ECO:0007669"/>
    <property type="project" value="UniProtKB-KW"/>
</dbReference>
<name>S9X835_SCHCR</name>
<keyword evidence="3 7" id="KW-0288">FMN</keyword>
<comment type="similarity">
    <text evidence="5">Belongs to the FMN-dependent alpha-hydroxy acid dehydrogenase family.</text>
</comment>
<proteinExistence type="inferred from homology"/>
<dbReference type="InterPro" id="IPR013785">
    <property type="entry name" value="Aldolase_TIM"/>
</dbReference>
<evidence type="ECO:0000256" key="1">
    <source>
        <dbReference type="ARBA" id="ARBA00001917"/>
    </source>
</evidence>
<evidence type="ECO:0000256" key="6">
    <source>
        <dbReference type="PIRSR" id="PIRSR000138-1"/>
    </source>
</evidence>
<feature type="binding site" evidence="7">
    <location>
        <position position="136"/>
    </location>
    <ligand>
        <name>FMN</name>
        <dbReference type="ChEBI" id="CHEBI:58210"/>
    </ligand>
</feature>
<feature type="binding site" evidence="7">
    <location>
        <begin position="355"/>
        <end position="356"/>
    </location>
    <ligand>
        <name>FMN</name>
        <dbReference type="ChEBI" id="CHEBI:58210"/>
    </ligand>
</feature>
<feature type="binding site" evidence="7">
    <location>
        <position position="158"/>
    </location>
    <ligand>
        <name>FMN</name>
        <dbReference type="ChEBI" id="CHEBI:58210"/>
    </ligand>
</feature>
<gene>
    <name evidence="9" type="ORF">SPOG_03830</name>
</gene>
<dbReference type="PIRSF" id="PIRSF000138">
    <property type="entry name" value="Al-hdrx_acd_dh"/>
    <property type="match status" value="1"/>
</dbReference>